<evidence type="ECO:0000313" key="3">
    <source>
        <dbReference type="Proteomes" id="UP000235388"/>
    </source>
</evidence>
<dbReference type="EMBL" id="PGCJ01000779">
    <property type="protein sequence ID" value="PLW21871.1"/>
    <property type="molecule type" value="Genomic_DNA"/>
</dbReference>
<gene>
    <name evidence="2" type="ORF">PCANC_03343</name>
</gene>
<accession>A0A2N5T8Q0</accession>
<dbReference type="Proteomes" id="UP000235388">
    <property type="component" value="Unassembled WGS sequence"/>
</dbReference>
<protein>
    <submittedName>
        <fullName evidence="2">Uncharacterized protein</fullName>
    </submittedName>
</protein>
<proteinExistence type="predicted"/>
<feature type="compositionally biased region" description="Basic and acidic residues" evidence="1">
    <location>
        <begin position="164"/>
        <end position="173"/>
    </location>
</feature>
<name>A0A2N5T8Q0_9BASI</name>
<organism evidence="2 3">
    <name type="scientific">Puccinia coronata f. sp. avenae</name>
    <dbReference type="NCBI Taxonomy" id="200324"/>
    <lineage>
        <taxon>Eukaryota</taxon>
        <taxon>Fungi</taxon>
        <taxon>Dikarya</taxon>
        <taxon>Basidiomycota</taxon>
        <taxon>Pucciniomycotina</taxon>
        <taxon>Pucciniomycetes</taxon>
        <taxon>Pucciniales</taxon>
        <taxon>Pucciniaceae</taxon>
        <taxon>Puccinia</taxon>
    </lineage>
</organism>
<feature type="region of interest" description="Disordered" evidence="1">
    <location>
        <begin position="164"/>
        <end position="187"/>
    </location>
</feature>
<sequence length="281" mass="31888">MGSCCRTRCDDVFLSHQFGETASCCRINSVRRHLTVAPIRSHRRSLSREIVYSTPNKSKPPTWLTTTFNFLCLAQSVFFCSLAWRVALTNPGLHDQAEAGLISRPNLEAQVSQAVNSGIVYHTRPDGNQCDTYGNNLRVETHPTHLDGCDSSCYPMPSSGRKRVAESQYDKSSLHPSYEQHSSSMSNPQAFQGNEIGIIPDSLSQHEYPKLHDNLWNGGYEKKRRLNFIDFLSVADGHTTTTGDYSHKSDDFEVEYQQENKGLKFIDFMEEFLIHSIRMKK</sequence>
<evidence type="ECO:0000256" key="1">
    <source>
        <dbReference type="SAM" id="MobiDB-lite"/>
    </source>
</evidence>
<feature type="compositionally biased region" description="Polar residues" evidence="1">
    <location>
        <begin position="174"/>
        <end position="187"/>
    </location>
</feature>
<reference evidence="2 3" key="1">
    <citation type="submission" date="2017-11" db="EMBL/GenBank/DDBJ databases">
        <title>De novo assembly and phasing of dikaryotic genomes from two isolates of Puccinia coronata f. sp. avenae, the causal agent of oat crown rust.</title>
        <authorList>
            <person name="Miller M.E."/>
            <person name="Zhang Y."/>
            <person name="Omidvar V."/>
            <person name="Sperschneider J."/>
            <person name="Schwessinger B."/>
            <person name="Raley C."/>
            <person name="Palmer J.M."/>
            <person name="Garnica D."/>
            <person name="Upadhyaya N."/>
            <person name="Rathjen J."/>
            <person name="Taylor J.M."/>
            <person name="Park R.F."/>
            <person name="Dodds P.N."/>
            <person name="Hirsch C.D."/>
            <person name="Kianian S.F."/>
            <person name="Figueroa M."/>
        </authorList>
    </citation>
    <scope>NUCLEOTIDE SEQUENCE [LARGE SCALE GENOMIC DNA]</scope>
    <source>
        <strain evidence="2">12NC29</strain>
    </source>
</reference>
<evidence type="ECO:0000313" key="2">
    <source>
        <dbReference type="EMBL" id="PLW21871.1"/>
    </source>
</evidence>
<keyword evidence="3" id="KW-1185">Reference proteome</keyword>
<dbReference type="AlphaFoldDB" id="A0A2N5T8Q0"/>
<comment type="caution">
    <text evidence="2">The sequence shown here is derived from an EMBL/GenBank/DDBJ whole genome shotgun (WGS) entry which is preliminary data.</text>
</comment>